<evidence type="ECO:0000256" key="2">
    <source>
        <dbReference type="ARBA" id="ARBA00023136"/>
    </source>
</evidence>
<accession>A0A382RV37</accession>
<dbReference type="InterPro" id="IPR036942">
    <property type="entry name" value="Beta-barrel_TonB_sf"/>
</dbReference>
<organism evidence="4">
    <name type="scientific">marine metagenome</name>
    <dbReference type="NCBI Taxonomy" id="408172"/>
    <lineage>
        <taxon>unclassified sequences</taxon>
        <taxon>metagenomes</taxon>
        <taxon>ecological metagenomes</taxon>
    </lineage>
</organism>
<dbReference type="Gene3D" id="2.40.170.20">
    <property type="entry name" value="TonB-dependent receptor, beta-barrel domain"/>
    <property type="match status" value="1"/>
</dbReference>
<evidence type="ECO:0000256" key="3">
    <source>
        <dbReference type="ARBA" id="ARBA00023237"/>
    </source>
</evidence>
<dbReference type="GO" id="GO:0009279">
    <property type="term" value="C:cell outer membrane"/>
    <property type="evidence" value="ECO:0007669"/>
    <property type="project" value="UniProtKB-SubCell"/>
</dbReference>
<evidence type="ECO:0000256" key="1">
    <source>
        <dbReference type="ARBA" id="ARBA00004442"/>
    </source>
</evidence>
<reference evidence="4" key="1">
    <citation type="submission" date="2018-05" db="EMBL/GenBank/DDBJ databases">
        <authorList>
            <person name="Lanie J.A."/>
            <person name="Ng W.-L."/>
            <person name="Kazmierczak K.M."/>
            <person name="Andrzejewski T.M."/>
            <person name="Davidsen T.M."/>
            <person name="Wayne K.J."/>
            <person name="Tettelin H."/>
            <person name="Glass J.I."/>
            <person name="Rusch D."/>
            <person name="Podicherti R."/>
            <person name="Tsui H.-C.T."/>
            <person name="Winkler M.E."/>
        </authorList>
    </citation>
    <scope>NUCLEOTIDE SEQUENCE</scope>
</reference>
<proteinExistence type="predicted"/>
<gene>
    <name evidence="4" type="ORF">METZ01_LOCUS354387</name>
</gene>
<sequence length="317" mass="35662">RYILENLNRWRARTGGLNISYSAEHSVKLNYQLQTYVLSDQWASDPPDPNLLTFPALPEPPTFLDGVFPASRPPVFAASRDYLTVMAGGGLSYQANEVHRLSLGLETRIHKLRQKQFWQERLAPDAFDLAIRPWEFALSVSNRLRFGTLVMDLGLRYDMYSPGTALWQDIYRTLGDDRGVQDTVRQLMLSGGGRVGAAHLLSPHFSVSYPAQIWNVHMSFSVAQQPLSFQDVFDRVDRASSPFADRTVTDVTPRRLTTLEGGFGVAKGVYKADITAFYRDSERYLPVFGPEALPQSVSNYASYWGRVNLGFRGQSGI</sequence>
<name>A0A382RV37_9ZZZZ</name>
<dbReference type="EMBL" id="UINC01124409">
    <property type="protein sequence ID" value="SVD01533.1"/>
    <property type="molecule type" value="Genomic_DNA"/>
</dbReference>
<protein>
    <submittedName>
        <fullName evidence="4">Uncharacterized protein</fullName>
    </submittedName>
</protein>
<evidence type="ECO:0000313" key="4">
    <source>
        <dbReference type="EMBL" id="SVD01533.1"/>
    </source>
</evidence>
<keyword evidence="2" id="KW-0472">Membrane</keyword>
<comment type="subcellular location">
    <subcellularLocation>
        <location evidence="1">Cell outer membrane</location>
    </subcellularLocation>
</comment>
<keyword evidence="3" id="KW-0998">Cell outer membrane</keyword>
<feature type="non-terminal residue" evidence="4">
    <location>
        <position position="1"/>
    </location>
</feature>
<dbReference type="AlphaFoldDB" id="A0A382RV37"/>
<dbReference type="SUPFAM" id="SSF56935">
    <property type="entry name" value="Porins"/>
    <property type="match status" value="1"/>
</dbReference>
<feature type="non-terminal residue" evidence="4">
    <location>
        <position position="317"/>
    </location>
</feature>